<accession>A0ACC3Z280</accession>
<comment type="caution">
    <text evidence="1">The sequence shown here is derived from an EMBL/GenBank/DDBJ whole genome shotgun (WGS) entry which is preliminary data.</text>
</comment>
<evidence type="ECO:0000313" key="2">
    <source>
        <dbReference type="Proteomes" id="UP000805649"/>
    </source>
</evidence>
<protein>
    <submittedName>
        <fullName evidence="1">Uncharacterized protein</fullName>
    </submittedName>
</protein>
<evidence type="ECO:0000313" key="1">
    <source>
        <dbReference type="EMBL" id="KAL0938085.1"/>
    </source>
</evidence>
<gene>
    <name evidence="1" type="ORF">CTRU02_207816</name>
</gene>
<keyword evidence="2" id="KW-1185">Reference proteome</keyword>
<organism evidence="1 2">
    <name type="scientific">Colletotrichum truncatum</name>
    <name type="common">Anthracnose fungus</name>
    <name type="synonym">Colletotrichum capsici</name>
    <dbReference type="NCBI Taxonomy" id="5467"/>
    <lineage>
        <taxon>Eukaryota</taxon>
        <taxon>Fungi</taxon>
        <taxon>Dikarya</taxon>
        <taxon>Ascomycota</taxon>
        <taxon>Pezizomycotina</taxon>
        <taxon>Sordariomycetes</taxon>
        <taxon>Hypocreomycetidae</taxon>
        <taxon>Glomerellales</taxon>
        <taxon>Glomerellaceae</taxon>
        <taxon>Colletotrichum</taxon>
        <taxon>Colletotrichum truncatum species complex</taxon>
    </lineage>
</organism>
<name>A0ACC3Z280_COLTU</name>
<proteinExistence type="predicted"/>
<dbReference type="Proteomes" id="UP000805649">
    <property type="component" value="Unassembled WGS sequence"/>
</dbReference>
<dbReference type="EMBL" id="VUJX02000004">
    <property type="protein sequence ID" value="KAL0938085.1"/>
    <property type="molecule type" value="Genomic_DNA"/>
</dbReference>
<sequence>MKGSIEEVCSQNTVLNVSFTC</sequence>
<reference evidence="1 2" key="1">
    <citation type="journal article" date="2020" name="Phytopathology">
        <title>Genome Sequence Resources of Colletotrichum truncatum, C. plurivorum, C. musicola, and C. sojae: Four Species Pathogenic to Soybean (Glycine max).</title>
        <authorList>
            <person name="Rogerio F."/>
            <person name="Boufleur T.R."/>
            <person name="Ciampi-Guillardi M."/>
            <person name="Sukno S.A."/>
            <person name="Thon M.R."/>
            <person name="Massola Junior N.S."/>
            <person name="Baroncelli R."/>
        </authorList>
    </citation>
    <scope>NUCLEOTIDE SEQUENCE [LARGE SCALE GENOMIC DNA]</scope>
    <source>
        <strain evidence="1 2">CMES1059</strain>
    </source>
</reference>